<keyword evidence="3" id="KW-1185">Reference proteome</keyword>
<dbReference type="STRING" id="98403.A0A151GD82"/>
<organism evidence="2 3">
    <name type="scientific">Drechmeria coniospora</name>
    <name type="common">Nematophagous fungus</name>
    <name type="synonym">Meria coniospora</name>
    <dbReference type="NCBI Taxonomy" id="98403"/>
    <lineage>
        <taxon>Eukaryota</taxon>
        <taxon>Fungi</taxon>
        <taxon>Dikarya</taxon>
        <taxon>Ascomycota</taxon>
        <taxon>Pezizomycotina</taxon>
        <taxon>Sordariomycetes</taxon>
        <taxon>Hypocreomycetidae</taxon>
        <taxon>Hypocreales</taxon>
        <taxon>Ophiocordycipitaceae</taxon>
        <taxon>Drechmeria</taxon>
    </lineage>
</organism>
<name>A0A151GD82_DRECN</name>
<reference evidence="2 3" key="1">
    <citation type="journal article" date="2016" name="Sci. Rep.">
        <title>Insights into Adaptations to a Near-Obligate Nematode Endoparasitic Lifestyle from the Finished Genome of Drechmeria coniospora.</title>
        <authorList>
            <person name="Zhang L."/>
            <person name="Zhou Z."/>
            <person name="Guo Q."/>
            <person name="Fokkens L."/>
            <person name="Miskei M."/>
            <person name="Pocsi I."/>
            <person name="Zhang W."/>
            <person name="Chen M."/>
            <person name="Wang L."/>
            <person name="Sun Y."/>
            <person name="Donzelli B.G."/>
            <person name="Gibson D.M."/>
            <person name="Nelson D.R."/>
            <person name="Luo J.G."/>
            <person name="Rep M."/>
            <person name="Liu H."/>
            <person name="Yang S."/>
            <person name="Wang J."/>
            <person name="Krasnoff S.B."/>
            <person name="Xu Y."/>
            <person name="Molnar I."/>
            <person name="Lin M."/>
        </authorList>
    </citation>
    <scope>NUCLEOTIDE SEQUENCE [LARGE SCALE GENOMIC DNA]</scope>
    <source>
        <strain evidence="2 3">ARSEF 6962</strain>
    </source>
</reference>
<dbReference type="EMBL" id="LAYC01000003">
    <property type="protein sequence ID" value="KYK55024.1"/>
    <property type="molecule type" value="Genomic_DNA"/>
</dbReference>
<dbReference type="Gene3D" id="1.10.510.10">
    <property type="entry name" value="Transferase(Phosphotransferase) domain 1"/>
    <property type="match status" value="1"/>
</dbReference>
<dbReference type="GeneID" id="63719628"/>
<dbReference type="InterPro" id="IPR011009">
    <property type="entry name" value="Kinase-like_dom_sf"/>
</dbReference>
<accession>A0A151GD82</accession>
<dbReference type="Proteomes" id="UP000076580">
    <property type="component" value="Chromosome 03"/>
</dbReference>
<dbReference type="AlphaFoldDB" id="A0A151GD82"/>
<dbReference type="InterPro" id="IPR000719">
    <property type="entry name" value="Prot_kinase_dom"/>
</dbReference>
<evidence type="ECO:0000313" key="3">
    <source>
        <dbReference type="Proteomes" id="UP000076580"/>
    </source>
</evidence>
<dbReference type="GO" id="GO:0005524">
    <property type="term" value="F:ATP binding"/>
    <property type="evidence" value="ECO:0007669"/>
    <property type="project" value="InterPro"/>
</dbReference>
<dbReference type="SUPFAM" id="SSF56112">
    <property type="entry name" value="Protein kinase-like (PK-like)"/>
    <property type="match status" value="1"/>
</dbReference>
<proteinExistence type="predicted"/>
<dbReference type="GO" id="GO:0004672">
    <property type="term" value="F:protein kinase activity"/>
    <property type="evidence" value="ECO:0007669"/>
    <property type="project" value="InterPro"/>
</dbReference>
<protein>
    <recommendedName>
        <fullName evidence="1">Protein kinase domain-containing protein</fullName>
    </recommendedName>
</protein>
<dbReference type="InParanoid" id="A0A151GD82"/>
<comment type="caution">
    <text evidence="2">The sequence shown here is derived from an EMBL/GenBank/DDBJ whole genome shotgun (WGS) entry which is preliminary data.</text>
</comment>
<sequence>MSSQNSVCQPCFELVEEVDEGIWIAVKPGEPQAGRFLARRIDKLSEQQRQAVGSLMGIQGQGSVVGQVLGHRNLVSLVGHMEQPGAGTNTGPSPPCGAGADFFLWDLCEAGSLGSLLSAVPNQPNGLHLAESLCWHVLRALLGAVVHLHDGKSLVVHRAGAARAFRWLSVREDWHPILHRSIDPGHIYFQLPRGNETYGLCKLGHSAAAAVTGHVISPHDDDDDEDDGGNTEAWPSTVAVSIKKGWEPLAKTRDKIGRDPETWPVDERPYTLSDELWSIGSVVFTMMTGSQLALVCDRFGCAHVTKCSEGGCLRRAAHAMGCRCVAGGCPHLPRGDCSHAVADWERMRDERCGQGVINVDTNLARAPYSHWLRDAVRCLLEFDPASKLLTSTASRFATMAEIGFRHWREGTEEGRSYVDVDDEGQ</sequence>
<dbReference type="RefSeq" id="XP_040654376.1">
    <property type="nucleotide sequence ID" value="XM_040804272.1"/>
</dbReference>
<evidence type="ECO:0000313" key="2">
    <source>
        <dbReference type="EMBL" id="KYK55024.1"/>
    </source>
</evidence>
<gene>
    <name evidence="2" type="ORF">DCS_06985</name>
</gene>
<feature type="domain" description="Protein kinase" evidence="1">
    <location>
        <begin position="12"/>
        <end position="399"/>
    </location>
</feature>
<dbReference type="PROSITE" id="PS50011">
    <property type="entry name" value="PROTEIN_KINASE_DOM"/>
    <property type="match status" value="1"/>
</dbReference>
<evidence type="ECO:0000259" key="1">
    <source>
        <dbReference type="PROSITE" id="PS50011"/>
    </source>
</evidence>